<dbReference type="GO" id="GO:0003677">
    <property type="term" value="F:DNA binding"/>
    <property type="evidence" value="ECO:0007669"/>
    <property type="project" value="UniProtKB-KW"/>
</dbReference>
<evidence type="ECO:0000256" key="1">
    <source>
        <dbReference type="ARBA" id="ARBA00023015"/>
    </source>
</evidence>
<reference evidence="5" key="1">
    <citation type="submission" date="2020-08" db="EMBL/GenBank/DDBJ databases">
        <title>Lewinella bacteria from marine environments.</title>
        <authorList>
            <person name="Zhong Y."/>
        </authorList>
    </citation>
    <scope>NUCLEOTIDE SEQUENCE</scope>
    <source>
        <strain evidence="5">KCTC 42187</strain>
    </source>
</reference>
<dbReference type="PANTHER" id="PTHR43132">
    <property type="entry name" value="ARSENICAL RESISTANCE OPERON REPRESSOR ARSR-RELATED"/>
    <property type="match status" value="1"/>
</dbReference>
<organism evidence="5 6">
    <name type="scientific">Neolewinella lacunae</name>
    <dbReference type="NCBI Taxonomy" id="1517758"/>
    <lineage>
        <taxon>Bacteria</taxon>
        <taxon>Pseudomonadati</taxon>
        <taxon>Bacteroidota</taxon>
        <taxon>Saprospiria</taxon>
        <taxon>Saprospirales</taxon>
        <taxon>Lewinellaceae</taxon>
        <taxon>Neolewinella</taxon>
    </lineage>
</organism>
<dbReference type="InterPro" id="IPR051011">
    <property type="entry name" value="Metal_resp_trans_reg"/>
</dbReference>
<dbReference type="AlphaFoldDB" id="A0A923TAA3"/>
<dbReference type="InterPro" id="IPR001845">
    <property type="entry name" value="HTH_ArsR_DNA-bd_dom"/>
</dbReference>
<accession>A0A923TAA3</accession>
<dbReference type="SUPFAM" id="SSF46785">
    <property type="entry name" value="Winged helix' DNA-binding domain"/>
    <property type="match status" value="1"/>
</dbReference>
<evidence type="ECO:0000313" key="6">
    <source>
        <dbReference type="Proteomes" id="UP000650081"/>
    </source>
</evidence>
<keyword evidence="1" id="KW-0805">Transcription regulation</keyword>
<dbReference type="InterPro" id="IPR036390">
    <property type="entry name" value="WH_DNA-bd_sf"/>
</dbReference>
<dbReference type="RefSeq" id="WP_187468337.1">
    <property type="nucleotide sequence ID" value="NZ_JACSIT010000152.1"/>
</dbReference>
<gene>
    <name evidence="5" type="ORF">H9S92_19300</name>
</gene>
<dbReference type="Gene3D" id="1.10.10.10">
    <property type="entry name" value="Winged helix-like DNA-binding domain superfamily/Winged helix DNA-binding domain"/>
    <property type="match status" value="1"/>
</dbReference>
<dbReference type="PANTHER" id="PTHR43132:SF2">
    <property type="entry name" value="ARSENICAL RESISTANCE OPERON REPRESSOR ARSR-RELATED"/>
    <property type="match status" value="1"/>
</dbReference>
<name>A0A923TAA3_9BACT</name>
<dbReference type="Pfam" id="PF01022">
    <property type="entry name" value="HTH_5"/>
    <property type="match status" value="1"/>
</dbReference>
<keyword evidence="6" id="KW-1185">Reference proteome</keyword>
<dbReference type="Proteomes" id="UP000650081">
    <property type="component" value="Unassembled WGS sequence"/>
</dbReference>
<dbReference type="CDD" id="cd00090">
    <property type="entry name" value="HTH_ARSR"/>
    <property type="match status" value="1"/>
</dbReference>
<dbReference type="EMBL" id="JACSIT010000152">
    <property type="protein sequence ID" value="MBC6996326.1"/>
    <property type="molecule type" value="Genomic_DNA"/>
</dbReference>
<dbReference type="GO" id="GO:0003700">
    <property type="term" value="F:DNA-binding transcription factor activity"/>
    <property type="evidence" value="ECO:0007669"/>
    <property type="project" value="InterPro"/>
</dbReference>
<keyword evidence="3" id="KW-0804">Transcription</keyword>
<evidence type="ECO:0000256" key="3">
    <source>
        <dbReference type="ARBA" id="ARBA00023163"/>
    </source>
</evidence>
<dbReference type="InterPro" id="IPR011991">
    <property type="entry name" value="ArsR-like_HTH"/>
</dbReference>
<keyword evidence="2" id="KW-0238">DNA-binding</keyword>
<feature type="domain" description="HTH arsR-type" evidence="4">
    <location>
        <begin position="20"/>
        <end position="112"/>
    </location>
</feature>
<evidence type="ECO:0000256" key="2">
    <source>
        <dbReference type="ARBA" id="ARBA00023125"/>
    </source>
</evidence>
<dbReference type="PRINTS" id="PR00778">
    <property type="entry name" value="HTHARSR"/>
</dbReference>
<evidence type="ECO:0000313" key="5">
    <source>
        <dbReference type="EMBL" id="MBC6996326.1"/>
    </source>
</evidence>
<proteinExistence type="predicted"/>
<dbReference type="SMART" id="SM00418">
    <property type="entry name" value="HTH_ARSR"/>
    <property type="match status" value="1"/>
</dbReference>
<protein>
    <submittedName>
        <fullName evidence="5">Winged helix-turn-helix transcriptional regulator</fullName>
    </submittedName>
</protein>
<dbReference type="InterPro" id="IPR036388">
    <property type="entry name" value="WH-like_DNA-bd_sf"/>
</dbReference>
<dbReference type="NCBIfam" id="NF033788">
    <property type="entry name" value="HTH_metalloreg"/>
    <property type="match status" value="1"/>
</dbReference>
<dbReference type="PROSITE" id="PS50987">
    <property type="entry name" value="HTH_ARSR_2"/>
    <property type="match status" value="1"/>
</dbReference>
<comment type="caution">
    <text evidence="5">The sequence shown here is derived from an EMBL/GenBank/DDBJ whole genome shotgun (WGS) entry which is preliminary data.</text>
</comment>
<sequence>MAKAKKERMTLRQGDEEININYENLRNAVLVLRAINHELRRSIIALLEKEERLTVTELYILLRIEQSVASQHLAILRKAGVVEPFREGKFIYYSLQKDRLSLIAQLVSDLSD</sequence>
<evidence type="ECO:0000259" key="4">
    <source>
        <dbReference type="PROSITE" id="PS50987"/>
    </source>
</evidence>